<evidence type="ECO:0000256" key="2">
    <source>
        <dbReference type="ARBA" id="ARBA00022729"/>
    </source>
</evidence>
<dbReference type="Gene3D" id="3.60.60.30">
    <property type="match status" value="1"/>
</dbReference>
<dbReference type="PANTHER" id="PTHR12370">
    <property type="entry name" value="PHOSPHOLIPASE B-RELATED"/>
    <property type="match status" value="1"/>
</dbReference>
<evidence type="ECO:0000256" key="6">
    <source>
        <dbReference type="ARBA" id="ARBA00023180"/>
    </source>
</evidence>
<proteinExistence type="inferred from homology"/>
<dbReference type="GO" id="GO:0005576">
    <property type="term" value="C:extracellular region"/>
    <property type="evidence" value="ECO:0007669"/>
    <property type="project" value="TreeGrafter"/>
</dbReference>
<evidence type="ECO:0000256" key="4">
    <source>
        <dbReference type="ARBA" id="ARBA00022963"/>
    </source>
</evidence>
<keyword evidence="2" id="KW-0732">Signal</keyword>
<dbReference type="AlphaFoldDB" id="A0AAD7SQA4"/>
<evidence type="ECO:0000313" key="9">
    <source>
        <dbReference type="Proteomes" id="UP001221898"/>
    </source>
</evidence>
<keyword evidence="5 7" id="KW-0443">Lipid metabolism</keyword>
<comment type="function">
    <text evidence="7">Putative phospholipase.</text>
</comment>
<name>A0AAD7SQA4_9TELE</name>
<dbReference type="GO" id="GO:0004620">
    <property type="term" value="F:phospholipase activity"/>
    <property type="evidence" value="ECO:0007669"/>
    <property type="project" value="InterPro"/>
</dbReference>
<dbReference type="InterPro" id="IPR043042">
    <property type="entry name" value="PLipase_B-like_dom3"/>
</dbReference>
<evidence type="ECO:0000313" key="8">
    <source>
        <dbReference type="EMBL" id="KAJ8406658.1"/>
    </source>
</evidence>
<comment type="similarity">
    <text evidence="1 7">Belongs to the phospholipase B-like family.</text>
</comment>
<dbReference type="GO" id="GO:0009395">
    <property type="term" value="P:phospholipid catabolic process"/>
    <property type="evidence" value="ECO:0007669"/>
    <property type="project" value="TreeGrafter"/>
</dbReference>
<accession>A0AAD7SQA4</accession>
<evidence type="ECO:0000256" key="5">
    <source>
        <dbReference type="ARBA" id="ARBA00023098"/>
    </source>
</evidence>
<keyword evidence="6" id="KW-0325">Glycoprotein</keyword>
<dbReference type="Proteomes" id="UP001221898">
    <property type="component" value="Unassembled WGS sequence"/>
</dbReference>
<dbReference type="EMBL" id="JAINUG010000042">
    <property type="protein sequence ID" value="KAJ8406658.1"/>
    <property type="molecule type" value="Genomic_DNA"/>
</dbReference>
<keyword evidence="3 7" id="KW-0378">Hydrolase</keyword>
<evidence type="ECO:0000256" key="7">
    <source>
        <dbReference type="RuleBase" id="RU364138"/>
    </source>
</evidence>
<dbReference type="EC" id="3.1.1.-" evidence="7"/>
<protein>
    <recommendedName>
        <fullName evidence="7">Phospholipase B-like</fullName>
        <ecNumber evidence="7">3.1.1.-</ecNumber>
    </recommendedName>
</protein>
<dbReference type="PANTHER" id="PTHR12370:SF1">
    <property type="entry name" value="PHOSPHOLIPASE B-LIKE 1"/>
    <property type="match status" value="1"/>
</dbReference>
<dbReference type="Pfam" id="PF04916">
    <property type="entry name" value="Phospholip_B"/>
    <property type="match status" value="2"/>
</dbReference>
<comment type="caution">
    <text evidence="8">The sequence shown here is derived from an EMBL/GenBank/DDBJ whole genome shotgun (WGS) entry which is preliminary data.</text>
</comment>
<gene>
    <name evidence="8" type="ORF">AAFF_G00295740</name>
</gene>
<reference evidence="8" key="1">
    <citation type="journal article" date="2023" name="Science">
        <title>Genome structures resolve the early diversification of teleost fishes.</title>
        <authorList>
            <person name="Parey E."/>
            <person name="Louis A."/>
            <person name="Montfort J."/>
            <person name="Bouchez O."/>
            <person name="Roques C."/>
            <person name="Iampietro C."/>
            <person name="Lluch J."/>
            <person name="Castinel A."/>
            <person name="Donnadieu C."/>
            <person name="Desvignes T."/>
            <person name="Floi Bucao C."/>
            <person name="Jouanno E."/>
            <person name="Wen M."/>
            <person name="Mejri S."/>
            <person name="Dirks R."/>
            <person name="Jansen H."/>
            <person name="Henkel C."/>
            <person name="Chen W.J."/>
            <person name="Zahm M."/>
            <person name="Cabau C."/>
            <person name="Klopp C."/>
            <person name="Thompson A.W."/>
            <person name="Robinson-Rechavi M."/>
            <person name="Braasch I."/>
            <person name="Lecointre G."/>
            <person name="Bobe J."/>
            <person name="Postlethwait J.H."/>
            <person name="Berthelot C."/>
            <person name="Roest Crollius H."/>
            <person name="Guiguen Y."/>
        </authorList>
    </citation>
    <scope>NUCLEOTIDE SEQUENCE</scope>
    <source>
        <strain evidence="8">NC1722</strain>
    </source>
</reference>
<evidence type="ECO:0000256" key="3">
    <source>
        <dbReference type="ARBA" id="ARBA00022801"/>
    </source>
</evidence>
<keyword evidence="4 7" id="KW-0442">Lipid degradation</keyword>
<dbReference type="Gene3D" id="3.60.60.20">
    <property type="match status" value="1"/>
</dbReference>
<keyword evidence="9" id="KW-1185">Reference proteome</keyword>
<dbReference type="InterPro" id="IPR007000">
    <property type="entry name" value="PLipase_B-like"/>
</dbReference>
<evidence type="ECO:0000256" key="1">
    <source>
        <dbReference type="ARBA" id="ARBA00007835"/>
    </source>
</evidence>
<organism evidence="8 9">
    <name type="scientific">Aldrovandia affinis</name>
    <dbReference type="NCBI Taxonomy" id="143900"/>
    <lineage>
        <taxon>Eukaryota</taxon>
        <taxon>Metazoa</taxon>
        <taxon>Chordata</taxon>
        <taxon>Craniata</taxon>
        <taxon>Vertebrata</taxon>
        <taxon>Euteleostomi</taxon>
        <taxon>Actinopterygii</taxon>
        <taxon>Neopterygii</taxon>
        <taxon>Teleostei</taxon>
        <taxon>Notacanthiformes</taxon>
        <taxon>Halosauridae</taxon>
        <taxon>Aldrovandia</taxon>
    </lineage>
</organism>
<sequence>MSIGTSDWQSLMLQLARCPSAATPWAADDQTTDSIFNTSLLSLVTARSLLAWQRVRLANTLARDGESWAQTFSSYNSDLQPQQLRRGLVAEDFYDLCPRAKIFRRDQAGVRDLTSMKRIMRYNNYKKACKTICCRNNLRRKGPRPGGCYDTKVRMPFP</sequence>